<dbReference type="PhylomeDB" id="A0A0D2X0V4"/>
<dbReference type="InterPro" id="IPR002110">
    <property type="entry name" value="Ankyrin_rpt"/>
</dbReference>
<dbReference type="SUPFAM" id="SSF48403">
    <property type="entry name" value="Ankyrin repeat"/>
    <property type="match status" value="1"/>
</dbReference>
<sequence length="268" mass="30154">MGRLRAVATKIADAVPLRNRTKIVSRRILKAASEDNASRLQEILLRHPTSIESCDKEGNSALHICVDSSARYGNSADYYRCARLLIRNGVNIRARNASGKTALDLARDFKMKEFVALLSDQKLQQAEKENVTKLENRVSDNIVDTKTVVNPELRVKVFELISSEWKAVGTGNIRLQMSNRSFIFIDDFNNVLLTEHLYDFDSDATSCGLCEMVQDKNVKIAIKDSHSGALKVLLVRLKDHYDASILFNNLQQCRQSLRGGVRKQSAKK</sequence>
<evidence type="ECO:0000313" key="1">
    <source>
        <dbReference type="EMBL" id="KJE89714.1"/>
    </source>
</evidence>
<accession>A0A0D2X0V4</accession>
<name>A0A0D2X0V4_CAPO3</name>
<proteinExistence type="predicted"/>
<dbReference type="RefSeq" id="XP_004366016.1">
    <property type="nucleotide sequence ID" value="XM_004365959.2"/>
</dbReference>
<dbReference type="Pfam" id="PF12796">
    <property type="entry name" value="Ank_2"/>
    <property type="match status" value="1"/>
</dbReference>
<dbReference type="EMBL" id="KE346360">
    <property type="protein sequence ID" value="KJE89714.1"/>
    <property type="molecule type" value="Genomic_DNA"/>
</dbReference>
<dbReference type="InParanoid" id="A0A0D2X0V4"/>
<dbReference type="Gene3D" id="1.25.40.20">
    <property type="entry name" value="Ankyrin repeat-containing domain"/>
    <property type="match status" value="1"/>
</dbReference>
<dbReference type="OrthoDB" id="426293at2759"/>
<organism evidence="1 2">
    <name type="scientific">Capsaspora owczarzaki (strain ATCC 30864)</name>
    <dbReference type="NCBI Taxonomy" id="595528"/>
    <lineage>
        <taxon>Eukaryota</taxon>
        <taxon>Filasterea</taxon>
        <taxon>Capsaspora</taxon>
    </lineage>
</organism>
<reference evidence="2" key="1">
    <citation type="submission" date="2011-02" db="EMBL/GenBank/DDBJ databases">
        <title>The Genome Sequence of Capsaspora owczarzaki ATCC 30864.</title>
        <authorList>
            <person name="Russ C."/>
            <person name="Cuomo C."/>
            <person name="Burger G."/>
            <person name="Gray M.W."/>
            <person name="Holland P.W.H."/>
            <person name="King N."/>
            <person name="Lang F.B.F."/>
            <person name="Roger A.J."/>
            <person name="Ruiz-Trillo I."/>
            <person name="Young S.K."/>
            <person name="Zeng Q."/>
            <person name="Gargeya S."/>
            <person name="Alvarado L."/>
            <person name="Berlin A."/>
            <person name="Chapman S.B."/>
            <person name="Chen Z."/>
            <person name="Freedman E."/>
            <person name="Gellesch M."/>
            <person name="Goldberg J."/>
            <person name="Griggs A."/>
            <person name="Gujja S."/>
            <person name="Heilman E."/>
            <person name="Heiman D."/>
            <person name="Howarth C."/>
            <person name="Mehta T."/>
            <person name="Neiman D."/>
            <person name="Pearson M."/>
            <person name="Roberts A."/>
            <person name="Saif S."/>
            <person name="Shea T."/>
            <person name="Shenoy N."/>
            <person name="Sisk P."/>
            <person name="Stolte C."/>
            <person name="Sykes S."/>
            <person name="White J."/>
            <person name="Yandava C."/>
            <person name="Haas B."/>
            <person name="Nusbaum C."/>
            <person name="Birren B."/>
        </authorList>
    </citation>
    <scope>NUCLEOTIDE SEQUENCE</scope>
    <source>
        <strain evidence="2">ATCC 30864</strain>
    </source>
</reference>
<evidence type="ECO:0000313" key="2">
    <source>
        <dbReference type="Proteomes" id="UP000008743"/>
    </source>
</evidence>
<gene>
    <name evidence="1" type="ORF">CAOG_001145</name>
</gene>
<keyword evidence="2" id="KW-1185">Reference proteome</keyword>
<dbReference type="InterPro" id="IPR036770">
    <property type="entry name" value="Ankyrin_rpt-contain_sf"/>
</dbReference>
<protein>
    <submittedName>
        <fullName evidence="1">Uncharacterized protein</fullName>
    </submittedName>
</protein>
<dbReference type="AlphaFoldDB" id="A0A0D2X0V4"/>
<dbReference type="Proteomes" id="UP000008743">
    <property type="component" value="Unassembled WGS sequence"/>
</dbReference>